<comment type="caution">
    <text evidence="1">The sequence shown here is derived from an EMBL/GenBank/DDBJ whole genome shotgun (WGS) entry which is preliminary data.</text>
</comment>
<protein>
    <submittedName>
        <fullName evidence="1">Uncharacterized protein</fullName>
    </submittedName>
</protein>
<evidence type="ECO:0000313" key="2">
    <source>
        <dbReference type="Proteomes" id="UP001060215"/>
    </source>
</evidence>
<proteinExistence type="predicted"/>
<keyword evidence="2" id="KW-1185">Reference proteome</keyword>
<gene>
    <name evidence="1" type="ORF">LOK49_LG07G00835</name>
</gene>
<reference evidence="1 2" key="1">
    <citation type="journal article" date="2022" name="Plant J.">
        <title>Chromosome-level genome of Camellia lanceoleosa provides a valuable resource for understanding genome evolution and self-incompatibility.</title>
        <authorList>
            <person name="Gong W."/>
            <person name="Xiao S."/>
            <person name="Wang L."/>
            <person name="Liao Z."/>
            <person name="Chang Y."/>
            <person name="Mo W."/>
            <person name="Hu G."/>
            <person name="Li W."/>
            <person name="Zhao G."/>
            <person name="Zhu H."/>
            <person name="Hu X."/>
            <person name="Ji K."/>
            <person name="Xiang X."/>
            <person name="Song Q."/>
            <person name="Yuan D."/>
            <person name="Jin S."/>
            <person name="Zhang L."/>
        </authorList>
    </citation>
    <scope>NUCLEOTIDE SEQUENCE [LARGE SCALE GENOMIC DNA]</scope>
    <source>
        <strain evidence="1">SQ_2022a</strain>
    </source>
</reference>
<sequence length="623" mass="70189">MSLSLLLLITLSLLYTTPLSLSSTTNPPDRFIKSIPPHQSLRHSKPQEYIELTHPLPSDHLIPSFSLQILHHYFADTIGRPPISAPYSPPSACPPPWSSVVLHLQASSYGDQYDRIAAIWLAGAEILRTSTAEPTPDGVFWNVRKDVTRYVSLLQRSNLTLTVMLENVVNDVFTGVYDVRLTLLYYKSNPARVPSLADHHHNKLSRKLGLLKDYRCVDSKLGFESEKFRGNPVTMHEEKKGNSLNLYEIPADLIIPISNVVENEGFWFRIESESGVRSKGLKIPRNTYKAVLEIYVSFHGNDEFWYSNPPDSYIRMNNLTTGRGHGAYREVFATIDGSFVGSVIPFPIIFTGGINPLFWEPVVAIGAFNVPSYDFDLTPFLGLVLDCKTHLFGLGVADSIPFWLVDANLHLWLSHGSSAINAQSVHTHTPSLSIKRSSVFDQLDGSFKIRAKRTSRFLGWVKSNEGNLTTHVLHHLNFKNSIRFERNGTYKLVRQKVKTETEVKVESEMGLLIGRVRIKRRYPLRVITSTLPRSRSNVYKMVTNVSHSLTEKLSCGCFSRSLRNSQDSRGWMVVKDHDVLSGSADTDQSFSYMDEFGCYSRVVSATDGRLVSDYTTFSCPSSF</sequence>
<dbReference type="EMBL" id="CM045764">
    <property type="protein sequence ID" value="KAI8005868.1"/>
    <property type="molecule type" value="Genomic_DNA"/>
</dbReference>
<accession>A0ACC0GXC8</accession>
<name>A0ACC0GXC8_9ERIC</name>
<evidence type="ECO:0000313" key="1">
    <source>
        <dbReference type="EMBL" id="KAI8005868.1"/>
    </source>
</evidence>
<dbReference type="Proteomes" id="UP001060215">
    <property type="component" value="Chromosome 7"/>
</dbReference>
<organism evidence="1 2">
    <name type="scientific">Camellia lanceoleosa</name>
    <dbReference type="NCBI Taxonomy" id="1840588"/>
    <lineage>
        <taxon>Eukaryota</taxon>
        <taxon>Viridiplantae</taxon>
        <taxon>Streptophyta</taxon>
        <taxon>Embryophyta</taxon>
        <taxon>Tracheophyta</taxon>
        <taxon>Spermatophyta</taxon>
        <taxon>Magnoliopsida</taxon>
        <taxon>eudicotyledons</taxon>
        <taxon>Gunneridae</taxon>
        <taxon>Pentapetalae</taxon>
        <taxon>asterids</taxon>
        <taxon>Ericales</taxon>
        <taxon>Theaceae</taxon>
        <taxon>Camellia</taxon>
    </lineage>
</organism>